<comment type="similarity">
    <text evidence="1">Belongs to the N-acetylmuramoyl-L-alanine amidase 2 family.</text>
</comment>
<evidence type="ECO:0000256" key="3">
    <source>
        <dbReference type="SAM" id="MobiDB-lite"/>
    </source>
</evidence>
<dbReference type="SMART" id="SM00701">
    <property type="entry name" value="PGRP"/>
    <property type="match status" value="1"/>
</dbReference>
<protein>
    <submittedName>
        <fullName evidence="5">Uncharacterized protein</fullName>
    </submittedName>
</protein>
<dbReference type="InterPro" id="IPR000488">
    <property type="entry name" value="Death_dom"/>
</dbReference>
<dbReference type="PANTHER" id="PTHR11022">
    <property type="entry name" value="PEPTIDOGLYCAN RECOGNITION PROTEIN"/>
    <property type="match status" value="1"/>
</dbReference>
<keyword evidence="4" id="KW-1133">Transmembrane helix</keyword>
<dbReference type="OrthoDB" id="6062647at2759"/>
<dbReference type="EMBL" id="CAIIXF020000002">
    <property type="protein sequence ID" value="CAH1777915.1"/>
    <property type="molecule type" value="Genomic_DNA"/>
</dbReference>
<dbReference type="FunFam" id="3.40.80.10:FF:000001">
    <property type="entry name" value="Peptidoglycan recognition protein 1"/>
    <property type="match status" value="1"/>
</dbReference>
<accession>A0A8J1THJ8</accession>
<feature type="compositionally biased region" description="Basic and acidic residues" evidence="3">
    <location>
        <begin position="1"/>
        <end position="12"/>
    </location>
</feature>
<dbReference type="CDD" id="cd06583">
    <property type="entry name" value="PGRP"/>
    <property type="match status" value="1"/>
</dbReference>
<dbReference type="GO" id="GO:0008270">
    <property type="term" value="F:zinc ion binding"/>
    <property type="evidence" value="ECO:0007669"/>
    <property type="project" value="InterPro"/>
</dbReference>
<dbReference type="Pfam" id="PF18738">
    <property type="entry name" value="HEPN_DZIP3"/>
    <property type="match status" value="1"/>
</dbReference>
<dbReference type="SUPFAM" id="SSF47986">
    <property type="entry name" value="DEATH domain"/>
    <property type="match status" value="1"/>
</dbReference>
<keyword evidence="4" id="KW-0472">Membrane</keyword>
<dbReference type="GO" id="GO:0009253">
    <property type="term" value="P:peptidoglycan catabolic process"/>
    <property type="evidence" value="ECO:0007669"/>
    <property type="project" value="InterPro"/>
</dbReference>
<dbReference type="GO" id="GO:0002376">
    <property type="term" value="P:immune system process"/>
    <property type="evidence" value="ECO:0007669"/>
    <property type="project" value="UniProtKB-KW"/>
</dbReference>
<evidence type="ECO:0000256" key="4">
    <source>
        <dbReference type="SAM" id="Phobius"/>
    </source>
</evidence>
<evidence type="ECO:0000256" key="2">
    <source>
        <dbReference type="ARBA" id="ARBA00022859"/>
    </source>
</evidence>
<keyword evidence="6" id="KW-1185">Reference proteome</keyword>
<dbReference type="AlphaFoldDB" id="A0A8J1THJ8"/>
<evidence type="ECO:0000256" key="1">
    <source>
        <dbReference type="ARBA" id="ARBA00007553"/>
    </source>
</evidence>
<dbReference type="GO" id="GO:0007165">
    <property type="term" value="P:signal transduction"/>
    <property type="evidence" value="ECO:0007669"/>
    <property type="project" value="InterPro"/>
</dbReference>
<dbReference type="Gene3D" id="1.10.533.10">
    <property type="entry name" value="Death Domain, Fas"/>
    <property type="match status" value="1"/>
</dbReference>
<evidence type="ECO:0000313" key="5">
    <source>
        <dbReference type="EMBL" id="CAH1777915.1"/>
    </source>
</evidence>
<feature type="transmembrane region" description="Helical" evidence="4">
    <location>
        <begin position="368"/>
        <end position="391"/>
    </location>
</feature>
<keyword evidence="4" id="KW-0812">Transmembrane</keyword>
<dbReference type="Proteomes" id="UP000749559">
    <property type="component" value="Unassembled WGS sequence"/>
</dbReference>
<dbReference type="Pfam" id="PF01510">
    <property type="entry name" value="Amidase_2"/>
    <property type="match status" value="1"/>
</dbReference>
<dbReference type="PANTHER" id="PTHR11022:SF41">
    <property type="entry name" value="PEPTIDOGLYCAN-RECOGNITION PROTEIN LC-RELATED"/>
    <property type="match status" value="1"/>
</dbReference>
<gene>
    <name evidence="5" type="ORF">OFUS_LOCUS4902</name>
</gene>
<sequence>MKTTEQTERSKLIPDSGETINGGTSAAIPLKGQGLSKKTAEVLSFVDYDTMRRLCMLLNPPDIFGNDWRMLADKMGFTFLEIRNIEREKNPTQALLLLYKTRTGKGTKDLLTDLHDYTLSMGREDCATLLKDTLEGENANDVKIDMSDLTCGRKSVLTEHVIDASEFYYGRLCCLLLKEGTIQIRNYLLNNLPSGYDNICDLLRNNKYKTRFRLLREREMLTQNQFNTLYPPSCAADPYEFDQALLFILIKNLVNKGDLDWRKYPQEDELEPEHDVIRLRHLRHQLIHKSKTDLSQSEFERLFNEITEILLRMGQTPESMRKYRDRVSISEIPELKQEYSKAVSQLKEEFIRTTMAADFTPTRKFNRFMILIILCFVLLSVGVSVFVGIYLSKPNETSKCAEKAELKINMDSGMFRYKSRDAWGARPRIDKPTPLKTPTQYVIIMHTAGLDCVEMIDCCQSVVETQNLHMDKNRWSDIGYNFLIGSYGVVYEGRGWEVEGAHTRSWNGKAIGIAFIGDFRLRLPDDKALQALEEILHYGVVNNFLMPNYILYGQCQVRPFMSPGEELYNKLMTLPHWRYRDVPEDAELDGNRTQYCFDKRPPRTVTIPT</sequence>
<proteinExistence type="inferred from homology"/>
<dbReference type="InterPro" id="IPR006619">
    <property type="entry name" value="PGRP_domain_met/bac"/>
</dbReference>
<dbReference type="PROSITE" id="PS50017">
    <property type="entry name" value="DEATH_DOMAIN"/>
    <property type="match status" value="1"/>
</dbReference>
<dbReference type="InterPro" id="IPR002502">
    <property type="entry name" value="Amidase_domain"/>
</dbReference>
<dbReference type="InterPro" id="IPR015510">
    <property type="entry name" value="PGRP"/>
</dbReference>
<evidence type="ECO:0000313" key="6">
    <source>
        <dbReference type="Proteomes" id="UP000749559"/>
    </source>
</evidence>
<organism evidence="5 6">
    <name type="scientific">Owenia fusiformis</name>
    <name type="common">Polychaete worm</name>
    <dbReference type="NCBI Taxonomy" id="6347"/>
    <lineage>
        <taxon>Eukaryota</taxon>
        <taxon>Metazoa</taxon>
        <taxon>Spiralia</taxon>
        <taxon>Lophotrochozoa</taxon>
        <taxon>Annelida</taxon>
        <taxon>Polychaeta</taxon>
        <taxon>Sedentaria</taxon>
        <taxon>Canalipalpata</taxon>
        <taxon>Sabellida</taxon>
        <taxon>Oweniida</taxon>
        <taxon>Oweniidae</taxon>
        <taxon>Owenia</taxon>
    </lineage>
</organism>
<dbReference type="SMART" id="SM00005">
    <property type="entry name" value="DEATH"/>
    <property type="match status" value="1"/>
</dbReference>
<comment type="caution">
    <text evidence="5">The sequence shown here is derived from an EMBL/GenBank/DDBJ whole genome shotgun (WGS) entry which is preliminary data.</text>
</comment>
<dbReference type="InterPro" id="IPR041249">
    <property type="entry name" value="HEPN_DZIP3"/>
</dbReference>
<dbReference type="GO" id="GO:0008745">
    <property type="term" value="F:N-acetylmuramoyl-L-alanine amidase activity"/>
    <property type="evidence" value="ECO:0007669"/>
    <property type="project" value="InterPro"/>
</dbReference>
<dbReference type="SMART" id="SM00644">
    <property type="entry name" value="Ami_2"/>
    <property type="match status" value="1"/>
</dbReference>
<feature type="region of interest" description="Disordered" evidence="3">
    <location>
        <begin position="1"/>
        <end position="25"/>
    </location>
</feature>
<name>A0A8J1THJ8_OWEFU</name>
<dbReference type="InterPro" id="IPR036505">
    <property type="entry name" value="Amidase/PGRP_sf"/>
</dbReference>
<keyword evidence="2" id="KW-0391">Immunity</keyword>
<reference evidence="5" key="1">
    <citation type="submission" date="2022-03" db="EMBL/GenBank/DDBJ databases">
        <authorList>
            <person name="Martin C."/>
        </authorList>
    </citation>
    <scope>NUCLEOTIDE SEQUENCE</scope>
</reference>
<dbReference type="InterPro" id="IPR011029">
    <property type="entry name" value="DEATH-like_dom_sf"/>
</dbReference>
<dbReference type="Pfam" id="PF00531">
    <property type="entry name" value="Death"/>
    <property type="match status" value="1"/>
</dbReference>
<dbReference type="SUPFAM" id="SSF55846">
    <property type="entry name" value="N-acetylmuramoyl-L-alanine amidase-like"/>
    <property type="match status" value="1"/>
</dbReference>
<dbReference type="Gene3D" id="3.40.80.10">
    <property type="entry name" value="Peptidoglycan recognition protein-like"/>
    <property type="match status" value="1"/>
</dbReference>